<comment type="caution">
    <text evidence="2">The sequence shown here is derived from an EMBL/GenBank/DDBJ whole genome shotgun (WGS) entry which is preliminary data.</text>
</comment>
<dbReference type="EMBL" id="JAHRIP010069937">
    <property type="protein sequence ID" value="MEQ2308812.1"/>
    <property type="molecule type" value="Genomic_DNA"/>
</dbReference>
<accession>A0ABV0ZSV0</accession>
<protein>
    <submittedName>
        <fullName evidence="2">Uncharacterized protein</fullName>
    </submittedName>
</protein>
<gene>
    <name evidence="2" type="ORF">AMECASPLE_032116</name>
</gene>
<proteinExistence type="predicted"/>
<evidence type="ECO:0000313" key="2">
    <source>
        <dbReference type="EMBL" id="MEQ2308812.1"/>
    </source>
</evidence>
<evidence type="ECO:0000256" key="1">
    <source>
        <dbReference type="SAM" id="MobiDB-lite"/>
    </source>
</evidence>
<sequence>MVPRRTLRRSGPQTSKGPPNHRNPWRTTTGTTATPPEKSSGESQGKHQQRQCRSPRELQRRAHSPPRQPSTPEQIQPWTQRSKTPGHTTPPSRGPAEPRGPGPGKQPPGVSQHTPKHPALDTENHKYTSGQ</sequence>
<feature type="compositionally biased region" description="Basic and acidic residues" evidence="1">
    <location>
        <begin position="118"/>
        <end position="131"/>
    </location>
</feature>
<reference evidence="2 3" key="1">
    <citation type="submission" date="2021-06" db="EMBL/GenBank/DDBJ databases">
        <authorList>
            <person name="Palmer J.M."/>
        </authorList>
    </citation>
    <scope>NUCLEOTIDE SEQUENCE [LARGE SCALE GENOMIC DNA]</scope>
    <source>
        <strain evidence="2 3">AS_MEX2019</strain>
        <tissue evidence="2">Muscle</tissue>
    </source>
</reference>
<keyword evidence="3" id="KW-1185">Reference proteome</keyword>
<name>A0ABV0ZSV0_9TELE</name>
<dbReference type="Proteomes" id="UP001469553">
    <property type="component" value="Unassembled WGS sequence"/>
</dbReference>
<evidence type="ECO:0000313" key="3">
    <source>
        <dbReference type="Proteomes" id="UP001469553"/>
    </source>
</evidence>
<feature type="region of interest" description="Disordered" evidence="1">
    <location>
        <begin position="1"/>
        <end position="131"/>
    </location>
</feature>
<organism evidence="2 3">
    <name type="scientific">Ameca splendens</name>
    <dbReference type="NCBI Taxonomy" id="208324"/>
    <lineage>
        <taxon>Eukaryota</taxon>
        <taxon>Metazoa</taxon>
        <taxon>Chordata</taxon>
        <taxon>Craniata</taxon>
        <taxon>Vertebrata</taxon>
        <taxon>Euteleostomi</taxon>
        <taxon>Actinopterygii</taxon>
        <taxon>Neopterygii</taxon>
        <taxon>Teleostei</taxon>
        <taxon>Neoteleostei</taxon>
        <taxon>Acanthomorphata</taxon>
        <taxon>Ovalentaria</taxon>
        <taxon>Atherinomorphae</taxon>
        <taxon>Cyprinodontiformes</taxon>
        <taxon>Goodeidae</taxon>
        <taxon>Ameca</taxon>
    </lineage>
</organism>
<feature type="compositionally biased region" description="Polar residues" evidence="1">
    <location>
        <begin position="70"/>
        <end position="89"/>
    </location>
</feature>